<gene>
    <name evidence="1" type="ORF">BHM03_00018328</name>
</gene>
<sequence>MAACNAAPLGVAASGQPARGYRLRPVLPPAGAAMSVAMATAPWQGDCWQTRAVTARAGARWQRCRGTRGVRAFLLKKTILPF</sequence>
<dbReference type="Proteomes" id="UP000290560">
    <property type="component" value="Unassembled WGS sequence"/>
</dbReference>
<organism evidence="1">
    <name type="scientific">Ensete ventricosum</name>
    <name type="common">Abyssinian banana</name>
    <name type="synonym">Musa ensete</name>
    <dbReference type="NCBI Taxonomy" id="4639"/>
    <lineage>
        <taxon>Eukaryota</taxon>
        <taxon>Viridiplantae</taxon>
        <taxon>Streptophyta</taxon>
        <taxon>Embryophyta</taxon>
        <taxon>Tracheophyta</taxon>
        <taxon>Spermatophyta</taxon>
        <taxon>Magnoliopsida</taxon>
        <taxon>Liliopsida</taxon>
        <taxon>Zingiberales</taxon>
        <taxon>Musaceae</taxon>
        <taxon>Ensete</taxon>
    </lineage>
</organism>
<accession>A0A444F085</accession>
<dbReference type="EMBL" id="KV875776">
    <property type="protein sequence ID" value="RZR72891.1"/>
    <property type="molecule type" value="Genomic_DNA"/>
</dbReference>
<name>A0A444F085_ENSVE</name>
<proteinExistence type="predicted"/>
<protein>
    <submittedName>
        <fullName evidence="1">Uncharacterized protein</fullName>
    </submittedName>
</protein>
<dbReference type="AlphaFoldDB" id="A0A444F085"/>
<reference evidence="1" key="1">
    <citation type="journal article" date="2018" name="Data Brief">
        <title>Genome sequence data from 17 accessions of Ensete ventricosum, a staple food crop for millions in Ethiopia.</title>
        <authorList>
            <person name="Yemataw Z."/>
            <person name="Muzemil S."/>
            <person name="Ambachew D."/>
            <person name="Tripathi L."/>
            <person name="Tesfaye K."/>
            <person name="Chala A."/>
            <person name="Farbos A."/>
            <person name="O'Neill P."/>
            <person name="Moore K."/>
            <person name="Grant M."/>
            <person name="Studholme D.J."/>
        </authorList>
    </citation>
    <scope>NUCLEOTIDE SEQUENCE [LARGE SCALE GENOMIC DNA]</scope>
    <source>
        <tissue evidence="1">Leaf</tissue>
    </source>
</reference>
<evidence type="ECO:0000313" key="1">
    <source>
        <dbReference type="EMBL" id="RZR72891.1"/>
    </source>
</evidence>